<evidence type="ECO:0000313" key="2">
    <source>
        <dbReference type="Proteomes" id="UP001304243"/>
    </source>
</evidence>
<name>A0AAN7DHQ0_9FUNG</name>
<dbReference type="GeneID" id="89943988"/>
<dbReference type="AlphaFoldDB" id="A0AAN7DHQ0"/>
<keyword evidence="2" id="KW-1185">Reference proteome</keyword>
<reference evidence="1 2" key="1">
    <citation type="submission" date="2022-11" db="EMBL/GenBank/DDBJ databases">
        <title>Mucor velutinosus strain NIH1002 WGS.</title>
        <authorList>
            <person name="Subramanian P."/>
            <person name="Mullikin J.C."/>
            <person name="Segre J.A."/>
            <person name="Zelazny A.M."/>
        </authorList>
    </citation>
    <scope>NUCLEOTIDE SEQUENCE [LARGE SCALE GENOMIC DNA]</scope>
    <source>
        <strain evidence="1 2">NIH1002</strain>
    </source>
</reference>
<dbReference type="Proteomes" id="UP001304243">
    <property type="component" value="Unassembled WGS sequence"/>
</dbReference>
<organism evidence="1 2">
    <name type="scientific">Mucor velutinosus</name>
    <dbReference type="NCBI Taxonomy" id="708070"/>
    <lineage>
        <taxon>Eukaryota</taxon>
        <taxon>Fungi</taxon>
        <taxon>Fungi incertae sedis</taxon>
        <taxon>Mucoromycota</taxon>
        <taxon>Mucoromycotina</taxon>
        <taxon>Mucoromycetes</taxon>
        <taxon>Mucorales</taxon>
        <taxon>Mucorineae</taxon>
        <taxon>Mucoraceae</taxon>
        <taxon>Mucor</taxon>
    </lineage>
</organism>
<gene>
    <name evidence="1" type="primary">vps5</name>
    <name evidence="1" type="ORF">ATC70_000286</name>
</gene>
<protein>
    <submittedName>
        <fullName evidence="1">Vacuolar protein sorting-associated protein vps5</fullName>
    </submittedName>
</protein>
<accession>A0AAN7DHQ0</accession>
<dbReference type="EMBL" id="JASEJX010000013">
    <property type="protein sequence ID" value="KAK4516958.1"/>
    <property type="molecule type" value="Genomic_DNA"/>
</dbReference>
<evidence type="ECO:0000313" key="1">
    <source>
        <dbReference type="EMBL" id="KAK4516958.1"/>
    </source>
</evidence>
<proteinExistence type="predicted"/>
<comment type="caution">
    <text evidence="1">The sequence shown here is derived from an EMBL/GenBank/DDBJ whole genome shotgun (WGS) entry which is preliminary data.</text>
</comment>
<sequence length="145" mass="16194">MRRDNNRIFAEISVSPSMYQQILQQPALQLENFEEPLMTYPTLSPSANIVKLSLIRLPAQYGRKDGGNTQLKADMHHNLEKFGQLIDCSYVTGGSSVYAGGGYAVLDVNATHAKLEHSLNWAYHPIDYVSGDLMEQRDHVLSLAT</sequence>
<dbReference type="RefSeq" id="XP_064683624.1">
    <property type="nucleotide sequence ID" value="XM_064819704.1"/>
</dbReference>